<dbReference type="GO" id="GO:0002161">
    <property type="term" value="F:aminoacyl-tRNA deacylase activity"/>
    <property type="evidence" value="ECO:0007669"/>
    <property type="project" value="InterPro"/>
</dbReference>
<dbReference type="EMBL" id="VUNQ01000016">
    <property type="protein sequence ID" value="MSU01586.1"/>
    <property type="molecule type" value="Genomic_DNA"/>
</dbReference>
<dbReference type="Gene3D" id="3.90.960.10">
    <property type="entry name" value="YbaK/aminoacyl-tRNA synthetase-associated domain"/>
    <property type="match status" value="1"/>
</dbReference>
<keyword evidence="7" id="KW-1185">Reference proteome</keyword>
<dbReference type="EC" id="4.2.-.-" evidence="4"/>
<reference evidence="6 7" key="1">
    <citation type="submission" date="2019-09" db="EMBL/GenBank/DDBJ databases">
        <title>In-depth cultivation of the pig gut microbiome towards novel bacterial diversity and tailored functional studies.</title>
        <authorList>
            <person name="Wylensek D."/>
            <person name="Hitch T.C.A."/>
            <person name="Clavel T."/>
        </authorList>
    </citation>
    <scope>NUCLEOTIDE SEQUENCE [LARGE SCALE GENOMIC DNA]</scope>
    <source>
        <strain evidence="6 7">WCA3-693-APC-4?</strain>
    </source>
</reference>
<name>A0A6N7XJ03_9FIRM</name>
<dbReference type="Pfam" id="PF04073">
    <property type="entry name" value="tRNA_edit"/>
    <property type="match status" value="1"/>
</dbReference>
<feature type="domain" description="YbaK/aminoacyl-tRNA synthetase-associated" evidence="5">
    <location>
        <begin position="36"/>
        <end position="146"/>
    </location>
</feature>
<evidence type="ECO:0000256" key="1">
    <source>
        <dbReference type="ARBA" id="ARBA00009798"/>
    </source>
</evidence>
<evidence type="ECO:0000313" key="6">
    <source>
        <dbReference type="EMBL" id="MSU01586.1"/>
    </source>
</evidence>
<sequence length="160" mass="17999">MSNIKTNAMRILDQMKIDYNTITYDKSDDRIDGISVSEKIGREPKFVYKTLVTQGHSKNIYVFLLPVHKELDFKKAAKLAGEKNIDMIPVKDVFKFTGYIRGGCSPIGMKKSYKTFIDESALEIDNIIVSAGKIGVQVELQVVKLVQLVQGEIGNFIVDH</sequence>
<dbReference type="CDD" id="cd00002">
    <property type="entry name" value="YbaK_deacylase"/>
    <property type="match status" value="1"/>
</dbReference>
<comment type="caution">
    <text evidence="6">The sequence shown here is derived from an EMBL/GenBank/DDBJ whole genome shotgun (WGS) entry which is preliminary data.</text>
</comment>
<dbReference type="GO" id="GO:0006412">
    <property type="term" value="P:translation"/>
    <property type="evidence" value="ECO:0007669"/>
    <property type="project" value="UniProtKB-KW"/>
</dbReference>
<protein>
    <recommendedName>
        <fullName evidence="4">Cys-tRNA(Pro)/Cys-tRNA(Cys) deacylase</fullName>
        <ecNumber evidence="4">4.2.-.-</ecNumber>
    </recommendedName>
</protein>
<dbReference type="NCBIfam" id="TIGR00011">
    <property type="entry name" value="YbaK_EbsC"/>
    <property type="match status" value="1"/>
</dbReference>
<gene>
    <name evidence="6" type="primary">ybaK</name>
    <name evidence="6" type="ORF">FYJ83_08925</name>
</gene>
<dbReference type="PANTHER" id="PTHR30411">
    <property type="entry name" value="CYTOPLASMIC PROTEIN"/>
    <property type="match status" value="1"/>
</dbReference>
<evidence type="ECO:0000256" key="2">
    <source>
        <dbReference type="ARBA" id="ARBA00022917"/>
    </source>
</evidence>
<evidence type="ECO:0000259" key="5">
    <source>
        <dbReference type="Pfam" id="PF04073"/>
    </source>
</evidence>
<accession>A0A6N7XJ03</accession>
<dbReference type="AlphaFoldDB" id="A0A6N7XJ03"/>
<organism evidence="6 7">
    <name type="scientific">Tissierella pigra</name>
    <dbReference type="NCBI Taxonomy" id="2607614"/>
    <lineage>
        <taxon>Bacteria</taxon>
        <taxon>Bacillati</taxon>
        <taxon>Bacillota</taxon>
        <taxon>Tissierellia</taxon>
        <taxon>Tissierellales</taxon>
        <taxon>Tissierellaceae</taxon>
        <taxon>Tissierella</taxon>
    </lineage>
</organism>
<evidence type="ECO:0000256" key="4">
    <source>
        <dbReference type="PIRNR" id="PIRNR006181"/>
    </source>
</evidence>
<dbReference type="PANTHER" id="PTHR30411:SF0">
    <property type="entry name" value="CYS-TRNA(PRO)_CYS-TRNA(CYS) DEACYLASE YBAK"/>
    <property type="match status" value="1"/>
</dbReference>
<dbReference type="InterPro" id="IPR036754">
    <property type="entry name" value="YbaK/aa-tRNA-synt-asso_dom_sf"/>
</dbReference>
<dbReference type="PIRSF" id="PIRSF006181">
    <property type="entry name" value="EbsC_YbaK"/>
    <property type="match status" value="1"/>
</dbReference>
<proteinExistence type="inferred from homology"/>
<comment type="similarity">
    <text evidence="1 4">Belongs to the prolyl-tRNA editing family. YbaK/EbsC subfamily.</text>
</comment>
<dbReference type="InterPro" id="IPR004369">
    <property type="entry name" value="Prolyl-tRNA_editing_YbaK/EbsC"/>
</dbReference>
<keyword evidence="3 4" id="KW-0456">Lyase</keyword>
<dbReference type="Proteomes" id="UP000469523">
    <property type="component" value="Unassembled WGS sequence"/>
</dbReference>
<evidence type="ECO:0000256" key="3">
    <source>
        <dbReference type="ARBA" id="ARBA00023239"/>
    </source>
</evidence>
<keyword evidence="2 4" id="KW-0648">Protein biosynthesis</keyword>
<dbReference type="SUPFAM" id="SSF55826">
    <property type="entry name" value="YbaK/ProRS associated domain"/>
    <property type="match status" value="1"/>
</dbReference>
<dbReference type="RefSeq" id="WP_326828328.1">
    <property type="nucleotide sequence ID" value="NZ_JAHLPJ010000001.1"/>
</dbReference>
<dbReference type="GO" id="GO:0016829">
    <property type="term" value="F:lyase activity"/>
    <property type="evidence" value="ECO:0007669"/>
    <property type="project" value="UniProtKB-KW"/>
</dbReference>
<evidence type="ECO:0000313" key="7">
    <source>
        <dbReference type="Proteomes" id="UP000469523"/>
    </source>
</evidence>
<dbReference type="InterPro" id="IPR007214">
    <property type="entry name" value="YbaK/aa-tRNA-synth-assoc-dom"/>
</dbReference>